<evidence type="ECO:0000256" key="1">
    <source>
        <dbReference type="ARBA" id="ARBA00004477"/>
    </source>
</evidence>
<dbReference type="GO" id="GO:0046872">
    <property type="term" value="F:metal ion binding"/>
    <property type="evidence" value="ECO:0007669"/>
    <property type="project" value="UniProtKB-KW"/>
</dbReference>
<keyword evidence="8 14" id="KW-1133">Transmembrane helix</keyword>
<keyword evidence="10 14" id="KW-0472">Membrane</keyword>
<keyword evidence="6" id="KW-0256">Endoplasmic reticulum</keyword>
<feature type="transmembrane region" description="Helical" evidence="14">
    <location>
        <begin position="175"/>
        <end position="200"/>
    </location>
</feature>
<gene>
    <name evidence="17" type="ORF">DSM101010T_30660</name>
</gene>
<evidence type="ECO:0000256" key="9">
    <source>
        <dbReference type="ARBA" id="ARBA00023049"/>
    </source>
</evidence>
<feature type="domain" description="CAAX prenyl protease 1 N-terminal" evidence="16">
    <location>
        <begin position="28"/>
        <end position="204"/>
    </location>
</feature>
<evidence type="ECO:0000256" key="7">
    <source>
        <dbReference type="ARBA" id="ARBA00022833"/>
    </source>
</evidence>
<evidence type="ECO:0000256" key="13">
    <source>
        <dbReference type="RuleBase" id="RU003983"/>
    </source>
</evidence>
<feature type="binding site" evidence="12">
    <location>
        <position position="355"/>
    </location>
    <ligand>
        <name>Zn(2+)</name>
        <dbReference type="ChEBI" id="CHEBI:29105"/>
        <note>catalytic</note>
    </ligand>
</feature>
<evidence type="ECO:0000256" key="11">
    <source>
        <dbReference type="PIRSR" id="PIRSR627057-1"/>
    </source>
</evidence>
<keyword evidence="7 12" id="KW-0862">Zinc</keyword>
<feature type="active site" description="Proton donor" evidence="11">
    <location>
        <position position="359"/>
    </location>
</feature>
<evidence type="ECO:0000256" key="6">
    <source>
        <dbReference type="ARBA" id="ARBA00022824"/>
    </source>
</evidence>
<feature type="transmembrane region" description="Helical" evidence="14">
    <location>
        <begin position="294"/>
        <end position="314"/>
    </location>
</feature>
<feature type="transmembrane region" description="Helical" evidence="14">
    <location>
        <begin position="326"/>
        <end position="347"/>
    </location>
</feature>
<keyword evidence="9 13" id="KW-0482">Metalloprotease</keyword>
<evidence type="ECO:0000256" key="5">
    <source>
        <dbReference type="ARBA" id="ARBA00022801"/>
    </source>
</evidence>
<dbReference type="Proteomes" id="UP000503840">
    <property type="component" value="Unassembled WGS sequence"/>
</dbReference>
<keyword evidence="18" id="KW-1185">Reference proteome</keyword>
<dbReference type="GO" id="GO:0071586">
    <property type="term" value="P:CAAX-box protein processing"/>
    <property type="evidence" value="ECO:0007669"/>
    <property type="project" value="InterPro"/>
</dbReference>
<dbReference type="RefSeq" id="WP_174406368.1">
    <property type="nucleotide sequence ID" value="NZ_BLVO01000016.1"/>
</dbReference>
<evidence type="ECO:0000256" key="3">
    <source>
        <dbReference type="ARBA" id="ARBA00022692"/>
    </source>
</evidence>
<reference evidence="17 18" key="1">
    <citation type="submission" date="2020-05" db="EMBL/GenBank/DDBJ databases">
        <title>Draft genome sequence of Desulfovibrio sp. strain HN2T.</title>
        <authorList>
            <person name="Ueno A."/>
            <person name="Tamazawa S."/>
            <person name="Tamamura S."/>
            <person name="Murakami T."/>
            <person name="Kiyama T."/>
            <person name="Inomata H."/>
            <person name="Amano Y."/>
            <person name="Miyakawa K."/>
            <person name="Tamaki H."/>
            <person name="Naganuma T."/>
            <person name="Kaneko K."/>
        </authorList>
    </citation>
    <scope>NUCLEOTIDE SEQUENCE [LARGE SCALE GENOMIC DNA]</scope>
    <source>
        <strain evidence="17 18">HN2</strain>
    </source>
</reference>
<dbReference type="InterPro" id="IPR027057">
    <property type="entry name" value="CAXX_Prtase_1"/>
</dbReference>
<dbReference type="AlphaFoldDB" id="A0A7J0BN64"/>
<dbReference type="EMBL" id="BLVO01000016">
    <property type="protein sequence ID" value="GFM34701.1"/>
    <property type="molecule type" value="Genomic_DNA"/>
</dbReference>
<comment type="similarity">
    <text evidence="13">Belongs to the peptidase M48 family.</text>
</comment>
<evidence type="ECO:0000259" key="15">
    <source>
        <dbReference type="Pfam" id="PF01435"/>
    </source>
</evidence>
<sequence>MNICLILVLVFLLLAWGLEAVASLLTLRKLNSPAAALPAEFKGVADEEAYARSQAYTRANVRFDMITETAGAVVLVAAILAGAFNWLDVAAMRVTEHPILQGLVFFGLLGLVNSLVSMPAAVYRTFVLEERFGFNRTTPALFIRDRIKGAVLAVCIGAPLLAGVLWFFGALGSWAWLTAWVFTVAVMLVVQYVAPVLILPLFNKFTPLPEGSLRSAIEEYVRSAGFAVSGLFVMDGSKRSGKGNAFFTGFGKKKRIALFDTLVDSMTEEEIVGVVAHEVGHCKLRHVHRMMVAGILRTGVTFLLLSFVLGYGPMFDAFGMDRMSTHAGIVFFGFLYTPVSLLMGLWANVRSRAYEFEADAFAAQTTKKAEALASALKRLSVSNLSNLTPHPFAVFLHYSHPPVVERIRRLKELAAS</sequence>
<dbReference type="InterPro" id="IPR032456">
    <property type="entry name" value="Peptidase_M48_N"/>
</dbReference>
<dbReference type="InterPro" id="IPR001915">
    <property type="entry name" value="Peptidase_M48"/>
</dbReference>
<feature type="transmembrane region" description="Helical" evidence="14">
    <location>
        <begin position="103"/>
        <end position="127"/>
    </location>
</feature>
<proteinExistence type="inferred from homology"/>
<feature type="domain" description="Peptidase M48" evidence="15">
    <location>
        <begin position="208"/>
        <end position="413"/>
    </location>
</feature>
<dbReference type="Gene3D" id="3.30.2010.10">
    <property type="entry name" value="Metalloproteases ('zincins'), catalytic domain"/>
    <property type="match status" value="1"/>
</dbReference>
<evidence type="ECO:0000256" key="12">
    <source>
        <dbReference type="PIRSR" id="PIRSR627057-2"/>
    </source>
</evidence>
<organism evidence="17 18">
    <name type="scientific">Desulfovibrio subterraneus</name>
    <dbReference type="NCBI Taxonomy" id="2718620"/>
    <lineage>
        <taxon>Bacteria</taxon>
        <taxon>Pseudomonadati</taxon>
        <taxon>Thermodesulfobacteriota</taxon>
        <taxon>Desulfovibrionia</taxon>
        <taxon>Desulfovibrionales</taxon>
        <taxon>Desulfovibrionaceae</taxon>
        <taxon>Desulfovibrio</taxon>
    </lineage>
</organism>
<comment type="subcellular location">
    <subcellularLocation>
        <location evidence="1">Endoplasmic reticulum membrane</location>
        <topology evidence="1">Multi-pass membrane protein</topology>
    </subcellularLocation>
</comment>
<keyword evidence="4 12" id="KW-0479">Metal-binding</keyword>
<feature type="active site" evidence="11">
    <location>
        <position position="278"/>
    </location>
</feature>
<dbReference type="PANTHER" id="PTHR10120">
    <property type="entry name" value="CAAX PRENYL PROTEASE 1"/>
    <property type="match status" value="1"/>
</dbReference>
<protein>
    <submittedName>
        <fullName evidence="17">Peptidase M48</fullName>
    </submittedName>
</protein>
<keyword evidence="5 13" id="KW-0378">Hydrolase</keyword>
<evidence type="ECO:0000313" key="18">
    <source>
        <dbReference type="Proteomes" id="UP000503840"/>
    </source>
</evidence>
<evidence type="ECO:0000256" key="14">
    <source>
        <dbReference type="SAM" id="Phobius"/>
    </source>
</evidence>
<evidence type="ECO:0000256" key="2">
    <source>
        <dbReference type="ARBA" id="ARBA00022670"/>
    </source>
</evidence>
<feature type="binding site" evidence="12">
    <location>
        <position position="281"/>
    </location>
    <ligand>
        <name>Zn(2+)</name>
        <dbReference type="ChEBI" id="CHEBI:29105"/>
        <note>catalytic</note>
    </ligand>
</feature>
<feature type="binding site" evidence="12">
    <location>
        <position position="277"/>
    </location>
    <ligand>
        <name>Zn(2+)</name>
        <dbReference type="ChEBI" id="CHEBI:29105"/>
        <note>catalytic</note>
    </ligand>
</feature>
<evidence type="ECO:0000259" key="16">
    <source>
        <dbReference type="Pfam" id="PF16491"/>
    </source>
</evidence>
<comment type="cofactor">
    <cofactor evidence="12 13">
        <name>Zn(2+)</name>
        <dbReference type="ChEBI" id="CHEBI:29105"/>
    </cofactor>
    <text evidence="12 13">Binds 1 zinc ion per subunit.</text>
</comment>
<comment type="caution">
    <text evidence="17">The sequence shown here is derived from an EMBL/GenBank/DDBJ whole genome shotgun (WGS) entry which is preliminary data.</text>
</comment>
<keyword evidence="2 13" id="KW-0645">Protease</keyword>
<accession>A0A7J0BN64</accession>
<dbReference type="FunFam" id="3.30.2010.10:FF:000002">
    <property type="entry name" value="CAAX prenyl protease"/>
    <property type="match status" value="1"/>
</dbReference>
<feature type="transmembrane region" description="Helical" evidence="14">
    <location>
        <begin position="70"/>
        <end position="91"/>
    </location>
</feature>
<dbReference type="GO" id="GO:0004222">
    <property type="term" value="F:metalloendopeptidase activity"/>
    <property type="evidence" value="ECO:0007669"/>
    <property type="project" value="InterPro"/>
</dbReference>
<feature type="transmembrane region" description="Helical" evidence="14">
    <location>
        <begin position="147"/>
        <end position="168"/>
    </location>
</feature>
<dbReference type="Pfam" id="PF01435">
    <property type="entry name" value="Peptidase_M48"/>
    <property type="match status" value="1"/>
</dbReference>
<keyword evidence="3 14" id="KW-0812">Transmembrane</keyword>
<evidence type="ECO:0000256" key="4">
    <source>
        <dbReference type="ARBA" id="ARBA00022723"/>
    </source>
</evidence>
<evidence type="ECO:0000313" key="17">
    <source>
        <dbReference type="EMBL" id="GFM34701.1"/>
    </source>
</evidence>
<name>A0A7J0BN64_9BACT</name>
<dbReference type="CDD" id="cd07343">
    <property type="entry name" value="M48A_Zmpste24p_like"/>
    <property type="match status" value="1"/>
</dbReference>
<evidence type="ECO:0000256" key="10">
    <source>
        <dbReference type="ARBA" id="ARBA00023136"/>
    </source>
</evidence>
<dbReference type="Pfam" id="PF16491">
    <property type="entry name" value="Peptidase_M48_N"/>
    <property type="match status" value="1"/>
</dbReference>
<evidence type="ECO:0000256" key="8">
    <source>
        <dbReference type="ARBA" id="ARBA00022989"/>
    </source>
</evidence>